<gene>
    <name evidence="1" type="ORF">mPipKuh1_006380</name>
</gene>
<dbReference type="EMBL" id="JACAGB010000030">
    <property type="protein sequence ID" value="KAF6297545.1"/>
    <property type="molecule type" value="Genomic_DNA"/>
</dbReference>
<dbReference type="AlphaFoldDB" id="A0A7J7TAK5"/>
<protein>
    <submittedName>
        <fullName evidence="1">Hydroxysteroid 11-beta dehydrogenase 1 like</fullName>
    </submittedName>
</protein>
<proteinExistence type="predicted"/>
<reference evidence="1 2" key="1">
    <citation type="journal article" date="2020" name="Nature">
        <title>Six reference-quality genomes reveal evolution of bat adaptations.</title>
        <authorList>
            <person name="Jebb D."/>
            <person name="Huang Z."/>
            <person name="Pippel M."/>
            <person name="Hughes G.M."/>
            <person name="Lavrichenko K."/>
            <person name="Devanna P."/>
            <person name="Winkler S."/>
            <person name="Jermiin L.S."/>
            <person name="Skirmuntt E.C."/>
            <person name="Katzourakis A."/>
            <person name="Burkitt-Gray L."/>
            <person name="Ray D.A."/>
            <person name="Sullivan K.A.M."/>
            <person name="Roscito J.G."/>
            <person name="Kirilenko B.M."/>
            <person name="Davalos L.M."/>
            <person name="Corthals A.P."/>
            <person name="Power M.L."/>
            <person name="Jones G."/>
            <person name="Ransome R.D."/>
            <person name="Dechmann D.K.N."/>
            <person name="Locatelli A.G."/>
            <person name="Puechmaille S.J."/>
            <person name="Fedrigo O."/>
            <person name="Jarvis E.D."/>
            <person name="Hiller M."/>
            <person name="Vernes S.C."/>
            <person name="Myers E.W."/>
            <person name="Teeling E.C."/>
        </authorList>
    </citation>
    <scope>NUCLEOTIDE SEQUENCE [LARGE SCALE GENOMIC DNA]</scope>
    <source>
        <strain evidence="1">MPipKuh1</strain>
        <tissue evidence="1">Flight muscle</tissue>
    </source>
</reference>
<accession>A0A7J7TAK5</accession>
<sequence length="131" mass="13581">MSLCLPGLPPGAHCPPGGFPAEGRVPTSFSSPYSAAKFALDSSPAPAAGAGCAGCGCAVTICVLGLQDRASAKEGDRSSMSLPLLLPELLHLLREDPHPAILEVGHSDTFERVAMTQDIIINTGRENRKTD</sequence>
<name>A0A7J7TAK5_PIPKU</name>
<dbReference type="Proteomes" id="UP000558488">
    <property type="component" value="Unassembled WGS sequence"/>
</dbReference>
<evidence type="ECO:0000313" key="2">
    <source>
        <dbReference type="Proteomes" id="UP000558488"/>
    </source>
</evidence>
<keyword evidence="2" id="KW-1185">Reference proteome</keyword>
<comment type="caution">
    <text evidence="1">The sequence shown here is derived from an EMBL/GenBank/DDBJ whole genome shotgun (WGS) entry which is preliminary data.</text>
</comment>
<organism evidence="1 2">
    <name type="scientific">Pipistrellus kuhlii</name>
    <name type="common">Kuhl's pipistrelle</name>
    <dbReference type="NCBI Taxonomy" id="59472"/>
    <lineage>
        <taxon>Eukaryota</taxon>
        <taxon>Metazoa</taxon>
        <taxon>Chordata</taxon>
        <taxon>Craniata</taxon>
        <taxon>Vertebrata</taxon>
        <taxon>Euteleostomi</taxon>
        <taxon>Mammalia</taxon>
        <taxon>Eutheria</taxon>
        <taxon>Laurasiatheria</taxon>
        <taxon>Chiroptera</taxon>
        <taxon>Yangochiroptera</taxon>
        <taxon>Vespertilionidae</taxon>
        <taxon>Pipistrellus</taxon>
    </lineage>
</organism>
<evidence type="ECO:0000313" key="1">
    <source>
        <dbReference type="EMBL" id="KAF6297545.1"/>
    </source>
</evidence>